<comment type="caution">
    <text evidence="1">The sequence shown here is derived from an EMBL/GenBank/DDBJ whole genome shotgun (WGS) entry which is preliminary data.</text>
</comment>
<evidence type="ECO:0000313" key="1">
    <source>
        <dbReference type="EMBL" id="KAK7342489.1"/>
    </source>
</evidence>
<dbReference type="AlphaFoldDB" id="A0AAN9LXV6"/>
<protein>
    <submittedName>
        <fullName evidence="1">Uncharacterized protein</fullName>
    </submittedName>
</protein>
<dbReference type="EMBL" id="JAYMYR010000009">
    <property type="protein sequence ID" value="KAK7342489.1"/>
    <property type="molecule type" value="Genomic_DNA"/>
</dbReference>
<reference evidence="1 2" key="1">
    <citation type="submission" date="2024-01" db="EMBL/GenBank/DDBJ databases">
        <title>The genomes of 5 underutilized Papilionoideae crops provide insights into root nodulation and disease resistanc.</title>
        <authorList>
            <person name="Jiang F."/>
        </authorList>
    </citation>
    <scope>NUCLEOTIDE SEQUENCE [LARGE SCALE GENOMIC DNA]</scope>
    <source>
        <strain evidence="1">JINMINGXINNONG_FW02</strain>
        <tissue evidence="1">Leaves</tissue>
    </source>
</reference>
<keyword evidence="2" id="KW-1185">Reference proteome</keyword>
<name>A0AAN9LXV6_PHACN</name>
<gene>
    <name evidence="1" type="ORF">VNO80_25443</name>
</gene>
<evidence type="ECO:0000313" key="2">
    <source>
        <dbReference type="Proteomes" id="UP001374584"/>
    </source>
</evidence>
<sequence>MPRYSQLPGPRFPTNAPLSYTCDDSIKRLAFQERERKTKRSRERNKERVQACVGVCARSDRKQGNRALKPYY</sequence>
<proteinExistence type="predicted"/>
<accession>A0AAN9LXV6</accession>
<dbReference type="Proteomes" id="UP001374584">
    <property type="component" value="Unassembled WGS sequence"/>
</dbReference>
<organism evidence="1 2">
    <name type="scientific">Phaseolus coccineus</name>
    <name type="common">Scarlet runner bean</name>
    <name type="synonym">Phaseolus multiflorus</name>
    <dbReference type="NCBI Taxonomy" id="3886"/>
    <lineage>
        <taxon>Eukaryota</taxon>
        <taxon>Viridiplantae</taxon>
        <taxon>Streptophyta</taxon>
        <taxon>Embryophyta</taxon>
        <taxon>Tracheophyta</taxon>
        <taxon>Spermatophyta</taxon>
        <taxon>Magnoliopsida</taxon>
        <taxon>eudicotyledons</taxon>
        <taxon>Gunneridae</taxon>
        <taxon>Pentapetalae</taxon>
        <taxon>rosids</taxon>
        <taxon>fabids</taxon>
        <taxon>Fabales</taxon>
        <taxon>Fabaceae</taxon>
        <taxon>Papilionoideae</taxon>
        <taxon>50 kb inversion clade</taxon>
        <taxon>NPAAA clade</taxon>
        <taxon>indigoferoid/millettioid clade</taxon>
        <taxon>Phaseoleae</taxon>
        <taxon>Phaseolus</taxon>
    </lineage>
</organism>